<gene>
    <name evidence="1" type="ORF">BYZ73_07370</name>
</gene>
<comment type="caution">
    <text evidence="1">The sequence shown here is derived from an EMBL/GenBank/DDBJ whole genome shotgun (WGS) entry which is preliminary data.</text>
</comment>
<dbReference type="Proteomes" id="UP000248659">
    <property type="component" value="Unassembled WGS sequence"/>
</dbReference>
<dbReference type="Gene3D" id="2.40.50.320">
    <property type="entry name" value="Copper binding periplasmic protein CusF"/>
    <property type="match status" value="1"/>
</dbReference>
<dbReference type="InterPro" id="IPR021647">
    <property type="entry name" value="CusF_Ec"/>
</dbReference>
<dbReference type="InterPro" id="IPR042230">
    <property type="entry name" value="CusF_sf"/>
</dbReference>
<sequence>MSSAEDLTRHRGTCLFPRGRHPDARVIVIAHDQVADLDWPAMRTGFTAARAVALDPVGKRPPHGACLHRHRRA</sequence>
<protein>
    <submittedName>
        <fullName evidence="1">Uncharacterized protein</fullName>
    </submittedName>
</protein>
<accession>A0ABX9DHC9</accession>
<dbReference type="Pfam" id="PF11604">
    <property type="entry name" value="CusF_Ec"/>
    <property type="match status" value="1"/>
</dbReference>
<proteinExistence type="predicted"/>
<reference evidence="1 2" key="1">
    <citation type="submission" date="2017-01" db="EMBL/GenBank/DDBJ databases">
        <title>Genome sequence of Rhodovulum viride JA756.</title>
        <authorList>
            <person name="Lakshmi K.V."/>
            <person name="Tushar L.D."/>
            <person name="Sasikala C."/>
            <person name="Venkataramana C."/>
        </authorList>
    </citation>
    <scope>NUCLEOTIDE SEQUENCE [LARGE SCALE GENOMIC DNA]</scope>
    <source>
        <strain evidence="1 2">JA756</strain>
    </source>
</reference>
<evidence type="ECO:0000313" key="1">
    <source>
        <dbReference type="EMBL" id="RAP41772.1"/>
    </source>
</evidence>
<keyword evidence="2" id="KW-1185">Reference proteome</keyword>
<name>A0ABX9DHC9_9RHOB</name>
<dbReference type="EMBL" id="MUAV01000007">
    <property type="protein sequence ID" value="RAP41772.1"/>
    <property type="molecule type" value="Genomic_DNA"/>
</dbReference>
<dbReference type="RefSeq" id="WP_425451068.1">
    <property type="nucleotide sequence ID" value="NZ_MUAV01000007.1"/>
</dbReference>
<organism evidence="1 2">
    <name type="scientific">Rhodovulum viride</name>
    <dbReference type="NCBI Taxonomy" id="1231134"/>
    <lineage>
        <taxon>Bacteria</taxon>
        <taxon>Pseudomonadati</taxon>
        <taxon>Pseudomonadota</taxon>
        <taxon>Alphaproteobacteria</taxon>
        <taxon>Rhodobacterales</taxon>
        <taxon>Paracoccaceae</taxon>
        <taxon>Rhodovulum</taxon>
    </lineage>
</organism>
<evidence type="ECO:0000313" key="2">
    <source>
        <dbReference type="Proteomes" id="UP000248659"/>
    </source>
</evidence>